<feature type="compositionally biased region" description="Basic and acidic residues" evidence="3">
    <location>
        <begin position="132"/>
        <end position="150"/>
    </location>
</feature>
<dbReference type="PANTHER" id="PTHR45632:SF3">
    <property type="entry name" value="KELCH-LIKE PROTEIN 32"/>
    <property type="match status" value="1"/>
</dbReference>
<evidence type="ECO:0000256" key="2">
    <source>
        <dbReference type="ARBA" id="ARBA00022737"/>
    </source>
</evidence>
<gene>
    <name evidence="4" type="ORF">JTE90_003579</name>
</gene>
<dbReference type="InterPro" id="IPR006652">
    <property type="entry name" value="Kelch_1"/>
</dbReference>
<dbReference type="InterPro" id="IPR000048">
    <property type="entry name" value="IQ_motif_EF-hand-BS"/>
</dbReference>
<organism evidence="4 5">
    <name type="scientific">Oedothorax gibbosus</name>
    <dbReference type="NCBI Taxonomy" id="931172"/>
    <lineage>
        <taxon>Eukaryota</taxon>
        <taxon>Metazoa</taxon>
        <taxon>Ecdysozoa</taxon>
        <taxon>Arthropoda</taxon>
        <taxon>Chelicerata</taxon>
        <taxon>Arachnida</taxon>
        <taxon>Araneae</taxon>
        <taxon>Araneomorphae</taxon>
        <taxon>Entelegynae</taxon>
        <taxon>Araneoidea</taxon>
        <taxon>Linyphiidae</taxon>
        <taxon>Erigoninae</taxon>
        <taxon>Oedothorax</taxon>
    </lineage>
</organism>
<evidence type="ECO:0000313" key="5">
    <source>
        <dbReference type="Proteomes" id="UP000827092"/>
    </source>
</evidence>
<reference evidence="4 5" key="1">
    <citation type="journal article" date="2022" name="Nat. Ecol. Evol.">
        <title>A masculinizing supergene underlies an exaggerated male reproductive morph in a spider.</title>
        <authorList>
            <person name="Hendrickx F."/>
            <person name="De Corte Z."/>
            <person name="Sonet G."/>
            <person name="Van Belleghem S.M."/>
            <person name="Kostlbacher S."/>
            <person name="Vangestel C."/>
        </authorList>
    </citation>
    <scope>NUCLEOTIDE SEQUENCE [LARGE SCALE GENOMIC DNA]</scope>
    <source>
        <strain evidence="4">W744_W776</strain>
    </source>
</reference>
<feature type="compositionally biased region" description="Basic and acidic residues" evidence="3">
    <location>
        <begin position="69"/>
        <end position="78"/>
    </location>
</feature>
<dbReference type="Pfam" id="PF00612">
    <property type="entry name" value="IQ"/>
    <property type="match status" value="1"/>
</dbReference>
<dbReference type="SMART" id="SM00612">
    <property type="entry name" value="Kelch"/>
    <property type="match status" value="10"/>
</dbReference>
<keyword evidence="5" id="KW-1185">Reference proteome</keyword>
<sequence>MHRNRHYMDLERDEKQIRRSNSHGSIMENNYFKDSDEEEFESYTYKTGSYHRNQKTDDALQKRTSSKLYESDSAEKRSSRQVNPELLDRSYSKHNHPIKSSYIEFSPNKKERRQSTHNKNSTYDEESAFWDDYGKDNGKKSREYSQETKKPSYQQDYSLSSATSIVESTSITALGPTGDPNVGLTKKLDPIDSSQRFQILRELKSKISFSDEISTANQLQTETSPTVLVLGGINPENPNDYLIGASMFVYNVKKNRWLFAGTMPEPRNYHSAVYLNGKVYVTGGYSPVEINSGQMTATQSLFRLTIRSKRWRRRSDMHQARACHATCVVEDNLMVLGGRDNAGRLLSTVEMYFPKRDQWSFLKPMPEPIMGMACAVMDGCVYVIGGTVSDGSRSSKFSISNRVYIFDIQKQSWHQKPSLPEPRAFACGASLKREIWVWCGVKDSATEDAYRQSTNTVFGYSPDMKGWEKHTSIGTAKHGAALTKFGRRVYLLGGISNIPAGKEVLDENDCYNKESDKYSEGAPLPRPVTGAAAIALPIDYVGTSDPKWNLDNPNNNLDEAATKIQAVYRGFKTRSQLANNILPRTTTSADITQRGYDPLSEQASKWKLFQRVKIEDWPPVPDPINLPSELNVRLGTLPKGYTVTAVNSSGKTNLHRYVALPEGVDPNLGLCGDISNHCKKTKQLLGLRRVENLPPFCRNMLTVSKLQDDSLPVVLVMGGLQPKDPVNLANGKLILRYIPLKDRFEYFGVLPEPRNYHASVYHRNYIYVIGGCDADKINCGECVSTNTTYRLNIHTNKWEQKADLNCSRSHHCVVVFQGKLYAVGGRDHNGRLVASIEAYDPEEDKWTLKHPMDHPRMGMACAVYANNIWCMGGIGISEDDQMTYPVLTSVISYDIAKDAWSSQPPLRCPRAFATCVVALDSMWLFGGCSRNKASVVLVSMASVDKYYPDEAQWLRRSLLNIPRHGGAVVAVESCVYTFGGTTSQQWGALADTEMVSMTDISLHSCSPLPVALTGLAAVVVPPVAPSLRAESLALLLHEQLTFN</sequence>
<evidence type="ECO:0000256" key="1">
    <source>
        <dbReference type="ARBA" id="ARBA00022441"/>
    </source>
</evidence>
<dbReference type="CDD" id="cd23767">
    <property type="entry name" value="IQCD"/>
    <property type="match status" value="1"/>
</dbReference>
<comment type="caution">
    <text evidence="4">The sequence shown here is derived from an EMBL/GenBank/DDBJ whole genome shotgun (WGS) entry which is preliminary data.</text>
</comment>
<dbReference type="Gene3D" id="2.120.10.80">
    <property type="entry name" value="Kelch-type beta propeller"/>
    <property type="match status" value="4"/>
</dbReference>
<dbReference type="Proteomes" id="UP000827092">
    <property type="component" value="Unassembled WGS sequence"/>
</dbReference>
<protein>
    <submittedName>
        <fullName evidence="4">Uncharacterized protein</fullName>
    </submittedName>
</protein>
<proteinExistence type="predicted"/>
<dbReference type="EMBL" id="JAFNEN010000068">
    <property type="protein sequence ID" value="KAG8196566.1"/>
    <property type="molecule type" value="Genomic_DNA"/>
</dbReference>
<evidence type="ECO:0000313" key="4">
    <source>
        <dbReference type="EMBL" id="KAG8196566.1"/>
    </source>
</evidence>
<feature type="compositionally biased region" description="Basic and acidic residues" evidence="3">
    <location>
        <begin position="1"/>
        <end position="17"/>
    </location>
</feature>
<keyword evidence="1" id="KW-0880">Kelch repeat</keyword>
<evidence type="ECO:0000256" key="3">
    <source>
        <dbReference type="SAM" id="MobiDB-lite"/>
    </source>
</evidence>
<feature type="region of interest" description="Disordered" evidence="3">
    <location>
        <begin position="1"/>
        <end position="156"/>
    </location>
</feature>
<accession>A0AAV6VK86</accession>
<dbReference type="SUPFAM" id="SSF117281">
    <property type="entry name" value="Kelch motif"/>
    <property type="match status" value="2"/>
</dbReference>
<dbReference type="Pfam" id="PF24681">
    <property type="entry name" value="Kelch_KLHDC2_KLHL20_DRC7"/>
    <property type="match status" value="2"/>
</dbReference>
<keyword evidence="2" id="KW-0677">Repeat</keyword>
<dbReference type="PROSITE" id="PS50096">
    <property type="entry name" value="IQ"/>
    <property type="match status" value="1"/>
</dbReference>
<dbReference type="InterPro" id="IPR015915">
    <property type="entry name" value="Kelch-typ_b-propeller"/>
</dbReference>
<dbReference type="PANTHER" id="PTHR45632">
    <property type="entry name" value="LD33804P"/>
    <property type="match status" value="1"/>
</dbReference>
<name>A0AAV6VK86_9ARAC</name>
<dbReference type="AlphaFoldDB" id="A0AAV6VK86"/>